<dbReference type="AlphaFoldDB" id="A0A9Q3HFI5"/>
<comment type="caution">
    <text evidence="1">The sequence shown here is derived from an EMBL/GenBank/DDBJ whole genome shotgun (WGS) entry which is preliminary data.</text>
</comment>
<dbReference type="Proteomes" id="UP000765509">
    <property type="component" value="Unassembled WGS sequence"/>
</dbReference>
<accession>A0A9Q3HFI5</accession>
<dbReference type="EMBL" id="AVOT02017218">
    <property type="protein sequence ID" value="MBW0503186.1"/>
    <property type="molecule type" value="Genomic_DNA"/>
</dbReference>
<organism evidence="1 2">
    <name type="scientific">Austropuccinia psidii MF-1</name>
    <dbReference type="NCBI Taxonomy" id="1389203"/>
    <lineage>
        <taxon>Eukaryota</taxon>
        <taxon>Fungi</taxon>
        <taxon>Dikarya</taxon>
        <taxon>Basidiomycota</taxon>
        <taxon>Pucciniomycotina</taxon>
        <taxon>Pucciniomycetes</taxon>
        <taxon>Pucciniales</taxon>
        <taxon>Sphaerophragmiaceae</taxon>
        <taxon>Austropuccinia</taxon>
    </lineage>
</organism>
<sequence length="139" mass="15665">MLPVVVACHDYKKTMFIAGCRASAPQLQLSSIALTYNTLSIRGIPAASSHNSKVLRAWLRLSFYFPKISNLSSKRCHLSDGLRPCHSFSSSTTKSYRLLRLPLKSNNYRLLIQFARLARQTPLVDAVANYSMSYKKSNH</sequence>
<reference evidence="1" key="1">
    <citation type="submission" date="2021-03" db="EMBL/GenBank/DDBJ databases">
        <title>Draft genome sequence of rust myrtle Austropuccinia psidii MF-1, a brazilian biotype.</title>
        <authorList>
            <person name="Quecine M.C."/>
            <person name="Pachon D.M.R."/>
            <person name="Bonatelli M.L."/>
            <person name="Correr F.H."/>
            <person name="Franceschini L.M."/>
            <person name="Leite T.F."/>
            <person name="Margarido G.R.A."/>
            <person name="Almeida C.A."/>
            <person name="Ferrarezi J.A."/>
            <person name="Labate C.A."/>
        </authorList>
    </citation>
    <scope>NUCLEOTIDE SEQUENCE</scope>
    <source>
        <strain evidence="1">MF-1</strain>
    </source>
</reference>
<proteinExistence type="predicted"/>
<evidence type="ECO:0000313" key="2">
    <source>
        <dbReference type="Proteomes" id="UP000765509"/>
    </source>
</evidence>
<protein>
    <submittedName>
        <fullName evidence="1">Uncharacterized protein</fullName>
    </submittedName>
</protein>
<keyword evidence="2" id="KW-1185">Reference proteome</keyword>
<name>A0A9Q3HFI5_9BASI</name>
<gene>
    <name evidence="1" type="ORF">O181_042901</name>
</gene>
<evidence type="ECO:0000313" key="1">
    <source>
        <dbReference type="EMBL" id="MBW0503186.1"/>
    </source>
</evidence>